<sequence length="206" mass="24973">MDKSLELDPVKILFDFVKKLNFSSFPEILSKFEEKSSDFLVFIPEDQEKDEEKSSKMKKIKIEEKEKKEEKFHQNIKWSKINDNNDRVLNQNFPIFTWIDRRDLIFYLIRIINYCYRKKKLNLKFKIDDSSLGNLIILSQLKLHFNDENELNFNFGELICNSNRREFSPNPNFLRYIFKTEILEYLAYLNFKNKNLILRIADVNFD</sequence>
<reference evidence="2" key="1">
    <citation type="submission" date="2022-11" db="UniProtKB">
        <authorList>
            <consortium name="WormBaseParasite"/>
        </authorList>
    </citation>
    <scope>IDENTIFICATION</scope>
</reference>
<dbReference type="WBParaSite" id="nRc.2.0.1.t18732-RA">
    <property type="protein sequence ID" value="nRc.2.0.1.t18732-RA"/>
    <property type="gene ID" value="nRc.2.0.1.g18732"/>
</dbReference>
<dbReference type="AlphaFoldDB" id="A0A915IYB7"/>
<dbReference type="Proteomes" id="UP000887565">
    <property type="component" value="Unplaced"/>
</dbReference>
<proteinExistence type="predicted"/>
<protein>
    <submittedName>
        <fullName evidence="2">Uncharacterized protein</fullName>
    </submittedName>
</protein>
<evidence type="ECO:0000313" key="1">
    <source>
        <dbReference type="Proteomes" id="UP000887565"/>
    </source>
</evidence>
<accession>A0A915IYB7</accession>
<keyword evidence="1" id="KW-1185">Reference proteome</keyword>
<name>A0A915IYB7_ROMCU</name>
<evidence type="ECO:0000313" key="2">
    <source>
        <dbReference type="WBParaSite" id="nRc.2.0.1.t18732-RA"/>
    </source>
</evidence>
<organism evidence="1 2">
    <name type="scientific">Romanomermis culicivorax</name>
    <name type="common">Nematode worm</name>
    <dbReference type="NCBI Taxonomy" id="13658"/>
    <lineage>
        <taxon>Eukaryota</taxon>
        <taxon>Metazoa</taxon>
        <taxon>Ecdysozoa</taxon>
        <taxon>Nematoda</taxon>
        <taxon>Enoplea</taxon>
        <taxon>Dorylaimia</taxon>
        <taxon>Mermithida</taxon>
        <taxon>Mermithoidea</taxon>
        <taxon>Mermithidae</taxon>
        <taxon>Romanomermis</taxon>
    </lineage>
</organism>